<dbReference type="InterPro" id="IPR011009">
    <property type="entry name" value="Kinase-like_dom_sf"/>
</dbReference>
<dbReference type="PROSITE" id="PS00107">
    <property type="entry name" value="PROTEIN_KINASE_ATP"/>
    <property type="match status" value="1"/>
</dbReference>
<comment type="caution">
    <text evidence="8">The sequence shown here is derived from an EMBL/GenBank/DDBJ whole genome shotgun (WGS) entry which is preliminary data.</text>
</comment>
<feature type="compositionally biased region" description="Basic and acidic residues" evidence="6">
    <location>
        <begin position="620"/>
        <end position="639"/>
    </location>
</feature>
<dbReference type="EMBL" id="QKOE01000015">
    <property type="protein sequence ID" value="PZA15320.1"/>
    <property type="molecule type" value="Genomic_DNA"/>
</dbReference>
<dbReference type="SUPFAM" id="SSF56112">
    <property type="entry name" value="Protein kinase-like (PK-like)"/>
    <property type="match status" value="1"/>
</dbReference>
<dbReference type="Proteomes" id="UP000248259">
    <property type="component" value="Unassembled WGS sequence"/>
</dbReference>
<evidence type="ECO:0000256" key="2">
    <source>
        <dbReference type="ARBA" id="ARBA00022741"/>
    </source>
</evidence>
<dbReference type="InterPro" id="IPR000719">
    <property type="entry name" value="Prot_kinase_dom"/>
</dbReference>
<dbReference type="InterPro" id="IPR008266">
    <property type="entry name" value="Tyr_kinase_AS"/>
</dbReference>
<dbReference type="PANTHER" id="PTHR43289:SF34">
    <property type="entry name" value="SERINE_THREONINE-PROTEIN KINASE YBDM-RELATED"/>
    <property type="match status" value="1"/>
</dbReference>
<reference evidence="8 9" key="1">
    <citation type="submission" date="2018-06" db="EMBL/GenBank/DDBJ databases">
        <title>Azoarcus communis strain SWub3 genome.</title>
        <authorList>
            <person name="Zorraquino Salvo V."/>
            <person name="Toubiana D."/>
            <person name="Blumwald E."/>
        </authorList>
    </citation>
    <scope>NUCLEOTIDE SEQUENCE [LARGE SCALE GENOMIC DNA]</scope>
    <source>
        <strain evidence="8 9">SWub3</strain>
    </source>
</reference>
<feature type="binding site" evidence="5">
    <location>
        <position position="72"/>
    </location>
    <ligand>
        <name>ATP</name>
        <dbReference type="ChEBI" id="CHEBI:30616"/>
    </ligand>
</feature>
<dbReference type="Pfam" id="PF14326">
    <property type="entry name" value="DUF4384"/>
    <property type="match status" value="1"/>
</dbReference>
<evidence type="ECO:0000256" key="4">
    <source>
        <dbReference type="ARBA" id="ARBA00022840"/>
    </source>
</evidence>
<sequence length="655" mass="70368">MTEEDEDKTVVLGGAAAAQASAAKPVVESSHNALPVGTLLGEFELIGLVGEGGFGIVYLAQDHSLERKVALKEYMPASLASRAGDATVSVRSERHRETFEIGRRSFVNEARLLAQFDHPALVKVYRFWEANGTAYMAMPYYDGRTLRDVLRARGGLPDESWIRKVLAPVIDALELIHREKCFHRDVAPDNIMLLRDDRPVLLDFGAARRVIGDMTQALTVILKPGYAPIEQYAEMPGMQQGPWTDVYALAAVIHFMITGRTPPPSVGRMMQDSYQPLAQLVAGKYSDTFLRGVDRCLSVKAEDRPQDMAQMRELLGWSLDSPLFATTAAPTNEAATRIVAAPDPLPASSGTSGTGRPALYAIGGAVLVATLGVGYWWLSREPVAPPPSVAEVQPATPSPAAVVTPPALPRPPAPTLAAAFQSVVDFAAPDMAPTLEVPASVVAGTDHLTLKLESRVSGHLYLLLWDTGDDRVYRLFPNDADVDSLIGAGNNFHIPRSHLRMPWTYPAQHPVGEWRVLAVVSEQARDFSTSLLRQDGDLLSASRADLETGLAGGASIAALLGEPKCTPDAACSGRFGVAAAVVTETLPVPVQAPVVAPRPAAQATPTPRPRAQAQPVAPPVRERPAAANKGDDATAAEREYMQQLNKDLDRLLQGQ</sequence>
<feature type="region of interest" description="Disordered" evidence="6">
    <location>
        <begin position="597"/>
        <end position="639"/>
    </location>
</feature>
<feature type="domain" description="Protein kinase" evidence="7">
    <location>
        <begin position="43"/>
        <end position="324"/>
    </location>
</feature>
<evidence type="ECO:0000256" key="3">
    <source>
        <dbReference type="ARBA" id="ARBA00022777"/>
    </source>
</evidence>
<dbReference type="InterPro" id="IPR017441">
    <property type="entry name" value="Protein_kinase_ATP_BS"/>
</dbReference>
<evidence type="ECO:0000256" key="1">
    <source>
        <dbReference type="ARBA" id="ARBA00022679"/>
    </source>
</evidence>
<feature type="compositionally biased region" description="Low complexity" evidence="6">
    <location>
        <begin position="597"/>
        <end position="615"/>
    </location>
</feature>
<protein>
    <submittedName>
        <fullName evidence="8">Serine/threonine protein kinase</fullName>
    </submittedName>
</protein>
<evidence type="ECO:0000256" key="5">
    <source>
        <dbReference type="PROSITE-ProRule" id="PRU10141"/>
    </source>
</evidence>
<dbReference type="SMART" id="SM00219">
    <property type="entry name" value="TyrKc"/>
    <property type="match status" value="1"/>
</dbReference>
<dbReference type="PROSITE" id="PS50011">
    <property type="entry name" value="PROTEIN_KINASE_DOM"/>
    <property type="match status" value="1"/>
</dbReference>
<dbReference type="GO" id="GO:0005524">
    <property type="term" value="F:ATP binding"/>
    <property type="evidence" value="ECO:0007669"/>
    <property type="project" value="UniProtKB-UniRule"/>
</dbReference>
<dbReference type="GO" id="GO:0004674">
    <property type="term" value="F:protein serine/threonine kinase activity"/>
    <property type="evidence" value="ECO:0007669"/>
    <property type="project" value="UniProtKB-KW"/>
</dbReference>
<proteinExistence type="predicted"/>
<keyword evidence="9" id="KW-1185">Reference proteome</keyword>
<dbReference type="AlphaFoldDB" id="A0A323UUI3"/>
<keyword evidence="4 5" id="KW-0067">ATP-binding</keyword>
<evidence type="ECO:0000259" key="7">
    <source>
        <dbReference type="PROSITE" id="PS50011"/>
    </source>
</evidence>
<evidence type="ECO:0000313" key="8">
    <source>
        <dbReference type="EMBL" id="PZA15320.1"/>
    </source>
</evidence>
<dbReference type="PANTHER" id="PTHR43289">
    <property type="entry name" value="MITOGEN-ACTIVATED PROTEIN KINASE KINASE KINASE 20-RELATED"/>
    <property type="match status" value="1"/>
</dbReference>
<dbReference type="OrthoDB" id="9801841at2"/>
<dbReference type="InterPro" id="IPR020635">
    <property type="entry name" value="Tyr_kinase_cat_dom"/>
</dbReference>
<dbReference type="InterPro" id="IPR025493">
    <property type="entry name" value="DUF4384"/>
</dbReference>
<dbReference type="RefSeq" id="WP_110527389.1">
    <property type="nucleotide sequence ID" value="NZ_QKOE01000015.1"/>
</dbReference>
<name>A0A323UUI3_9RHOO</name>
<dbReference type="Pfam" id="PF00069">
    <property type="entry name" value="Pkinase"/>
    <property type="match status" value="1"/>
</dbReference>
<dbReference type="PROSITE" id="PS00109">
    <property type="entry name" value="PROTEIN_KINASE_TYR"/>
    <property type="match status" value="1"/>
</dbReference>
<keyword evidence="2 5" id="KW-0547">Nucleotide-binding</keyword>
<evidence type="ECO:0000256" key="6">
    <source>
        <dbReference type="SAM" id="MobiDB-lite"/>
    </source>
</evidence>
<keyword evidence="1" id="KW-0808">Transferase</keyword>
<organism evidence="8 9">
    <name type="scientific">Parazoarcus communis SWub3 = DSM 12120</name>
    <dbReference type="NCBI Taxonomy" id="1121029"/>
    <lineage>
        <taxon>Bacteria</taxon>
        <taxon>Pseudomonadati</taxon>
        <taxon>Pseudomonadota</taxon>
        <taxon>Betaproteobacteria</taxon>
        <taxon>Rhodocyclales</taxon>
        <taxon>Zoogloeaceae</taxon>
        <taxon>Parazoarcus</taxon>
    </lineage>
</organism>
<gene>
    <name evidence="8" type="ORF">DNK49_17365</name>
</gene>
<evidence type="ECO:0000313" key="9">
    <source>
        <dbReference type="Proteomes" id="UP000248259"/>
    </source>
</evidence>
<keyword evidence="3 8" id="KW-0418">Kinase</keyword>
<dbReference type="Gene3D" id="1.10.510.10">
    <property type="entry name" value="Transferase(Phosphotransferase) domain 1"/>
    <property type="match status" value="1"/>
</dbReference>
<keyword evidence="8" id="KW-0723">Serine/threonine-protein kinase</keyword>
<accession>A0A323UUI3</accession>
<dbReference type="GO" id="GO:0004713">
    <property type="term" value="F:protein tyrosine kinase activity"/>
    <property type="evidence" value="ECO:0007669"/>
    <property type="project" value="InterPro"/>
</dbReference>
<dbReference type="CDD" id="cd14014">
    <property type="entry name" value="STKc_PknB_like"/>
    <property type="match status" value="1"/>
</dbReference>